<dbReference type="Gene3D" id="3.50.50.60">
    <property type="entry name" value="FAD/NAD(P)-binding domain"/>
    <property type="match status" value="1"/>
</dbReference>
<comment type="caution">
    <text evidence="2">The sequence shown here is derived from an EMBL/GenBank/DDBJ whole genome shotgun (WGS) entry which is preliminary data.</text>
</comment>
<dbReference type="AlphaFoldDB" id="A0A6P2CER9"/>
<evidence type="ECO:0000259" key="1">
    <source>
        <dbReference type="Pfam" id="PF01593"/>
    </source>
</evidence>
<dbReference type="SUPFAM" id="SSF51905">
    <property type="entry name" value="FAD/NAD(P)-binding domain"/>
    <property type="match status" value="1"/>
</dbReference>
<protein>
    <submittedName>
        <fullName evidence="2">FAD-dependent oxidoreductase</fullName>
    </submittedName>
</protein>
<dbReference type="GO" id="GO:0016491">
    <property type="term" value="F:oxidoreductase activity"/>
    <property type="evidence" value="ECO:0007669"/>
    <property type="project" value="InterPro"/>
</dbReference>
<dbReference type="RefSeq" id="WP_010837893.1">
    <property type="nucleotide sequence ID" value="NZ_QRCM01000001.1"/>
</dbReference>
<dbReference type="Pfam" id="PF01593">
    <property type="entry name" value="Amino_oxidase"/>
    <property type="match status" value="2"/>
</dbReference>
<dbReference type="InterPro" id="IPR050464">
    <property type="entry name" value="Zeta_carotene_desat/Oxidored"/>
</dbReference>
<evidence type="ECO:0000313" key="2">
    <source>
        <dbReference type="EMBL" id="TXG89726.1"/>
    </source>
</evidence>
<accession>A0A6P2CER9</accession>
<dbReference type="Proteomes" id="UP000471120">
    <property type="component" value="Unassembled WGS sequence"/>
</dbReference>
<reference evidence="2 3" key="1">
    <citation type="submission" date="2018-07" db="EMBL/GenBank/DDBJ databases">
        <title>Genome sequence of Rhodococcus rhodnii ATCC 35071 from Rhodnius prolixus.</title>
        <authorList>
            <person name="Patel V."/>
            <person name="Vogel K.J."/>
        </authorList>
    </citation>
    <scope>NUCLEOTIDE SEQUENCE [LARGE SCALE GENOMIC DNA]</scope>
    <source>
        <strain evidence="2 3">ATCC 35071</strain>
    </source>
</reference>
<dbReference type="PANTHER" id="PTHR42923">
    <property type="entry name" value="PROTOPORPHYRINOGEN OXIDASE"/>
    <property type="match status" value="1"/>
</dbReference>
<sequence>MGRHEKDDSDGDPGLRRIAVVGSGAAGLVAAHELARADHVTLYEADDRLGGHAHTHRFEFDGRAVHVDSGFIVHNDRTYPTLLRLFDELGVATQESDMSMSIRDEETGLEYAGARGWRGLFPTSANLRRPRFWKMLVDVTRFHRAARAALASGDGDETLGDFLDRHGFDGYFRSCFVTPLVAAVWSCDAQLAIRYPARYLFAFLSHHGMLTVFGSPTWRTVTGGSARYVEAIEARLQTVLTGTPVTEIHRLPDGVRIVDGAGGDRIFDGVVVAAHPRQALAMLAAPTDAEREILGAMPYSRNHAQVHTDESLLPRAERARASWNHVTPRGGDAGSVVVTYDLTRLMRLDHPRDRRILVTLGGGDYVDPATVLAETTYEHPQYTPDSVAAQARLPELASDRLVFAGAYHGWGFHEDAALSGLRAAERLCANRAPASHREPEPEPAQEPA</sequence>
<gene>
    <name evidence="2" type="ORF">DW322_05245</name>
</gene>
<evidence type="ECO:0000313" key="3">
    <source>
        <dbReference type="Proteomes" id="UP000471120"/>
    </source>
</evidence>
<dbReference type="EMBL" id="QRCM01000001">
    <property type="protein sequence ID" value="TXG89726.1"/>
    <property type="molecule type" value="Genomic_DNA"/>
</dbReference>
<feature type="domain" description="Amine oxidase" evidence="1">
    <location>
        <begin position="373"/>
        <end position="427"/>
    </location>
</feature>
<organism evidence="2 3">
    <name type="scientific">Rhodococcus rhodnii</name>
    <dbReference type="NCBI Taxonomy" id="38312"/>
    <lineage>
        <taxon>Bacteria</taxon>
        <taxon>Bacillati</taxon>
        <taxon>Actinomycetota</taxon>
        <taxon>Actinomycetes</taxon>
        <taxon>Mycobacteriales</taxon>
        <taxon>Nocardiaceae</taxon>
        <taxon>Rhodococcus</taxon>
    </lineage>
</organism>
<dbReference type="InterPro" id="IPR002937">
    <property type="entry name" value="Amino_oxidase"/>
</dbReference>
<feature type="domain" description="Amine oxidase" evidence="1">
    <location>
        <begin position="26"/>
        <end position="345"/>
    </location>
</feature>
<proteinExistence type="predicted"/>
<dbReference type="InterPro" id="IPR036188">
    <property type="entry name" value="FAD/NAD-bd_sf"/>
</dbReference>
<name>A0A6P2CER9_9NOCA</name>
<dbReference type="PANTHER" id="PTHR42923:SF17">
    <property type="entry name" value="AMINE OXIDASE DOMAIN-CONTAINING PROTEIN"/>
    <property type="match status" value="1"/>
</dbReference>